<evidence type="ECO:0000256" key="1">
    <source>
        <dbReference type="PROSITE-ProRule" id="PRU00122"/>
    </source>
</evidence>
<feature type="domain" description="Laminin G" evidence="2">
    <location>
        <begin position="1"/>
        <end position="139"/>
    </location>
</feature>
<dbReference type="InterPro" id="IPR013320">
    <property type="entry name" value="ConA-like_dom_sf"/>
</dbReference>
<accession>A0AAV2JJ61</accession>
<evidence type="ECO:0000313" key="3">
    <source>
        <dbReference type="EMBL" id="CAL1576431.1"/>
    </source>
</evidence>
<reference evidence="3 4" key="1">
    <citation type="submission" date="2024-04" db="EMBL/GenBank/DDBJ databases">
        <authorList>
            <person name="Waldvogel A.-M."/>
            <person name="Schoenle A."/>
        </authorList>
    </citation>
    <scope>NUCLEOTIDE SEQUENCE [LARGE SCALE GENOMIC DNA]</scope>
</reference>
<evidence type="ECO:0000313" key="4">
    <source>
        <dbReference type="Proteomes" id="UP001497482"/>
    </source>
</evidence>
<dbReference type="Pfam" id="PF02210">
    <property type="entry name" value="Laminin_G_2"/>
    <property type="match status" value="1"/>
</dbReference>
<dbReference type="Proteomes" id="UP001497482">
    <property type="component" value="Chromosome 12"/>
</dbReference>
<name>A0AAV2JJ61_KNICA</name>
<dbReference type="Gene3D" id="2.60.120.200">
    <property type="match status" value="1"/>
</dbReference>
<organism evidence="3 4">
    <name type="scientific">Knipowitschia caucasica</name>
    <name type="common">Caucasian dwarf goby</name>
    <name type="synonym">Pomatoschistus caucasicus</name>
    <dbReference type="NCBI Taxonomy" id="637954"/>
    <lineage>
        <taxon>Eukaryota</taxon>
        <taxon>Metazoa</taxon>
        <taxon>Chordata</taxon>
        <taxon>Craniata</taxon>
        <taxon>Vertebrata</taxon>
        <taxon>Euteleostomi</taxon>
        <taxon>Actinopterygii</taxon>
        <taxon>Neopterygii</taxon>
        <taxon>Teleostei</taxon>
        <taxon>Neoteleostei</taxon>
        <taxon>Acanthomorphata</taxon>
        <taxon>Gobiaria</taxon>
        <taxon>Gobiiformes</taxon>
        <taxon>Gobioidei</taxon>
        <taxon>Gobiidae</taxon>
        <taxon>Gobiinae</taxon>
        <taxon>Knipowitschia</taxon>
    </lineage>
</organism>
<gene>
    <name evidence="3" type="ORF">KC01_LOCUS7864</name>
</gene>
<dbReference type="EMBL" id="OZ035834">
    <property type="protein sequence ID" value="CAL1576431.1"/>
    <property type="molecule type" value="Genomic_DNA"/>
</dbReference>
<sequence length="171" mass="18748">MAGQRLKKWFSLWKLTNRELHFRYRCGPSPPGSLLVRSNPLSDSQWHSVVLEVNSTVLSLLLDDHPAVSAHISHPCHMTSPHGAMLLANAAQVSTPRLPRSFVGCLDALSLNGEPIRVDDGAEWAGHGLRRVFGVFQCCRNTGACGRRTCLNQGVCEEDDSGGERDRATTC</sequence>
<comment type="caution">
    <text evidence="1">Lacks conserved residue(s) required for the propagation of feature annotation.</text>
</comment>
<evidence type="ECO:0000259" key="2">
    <source>
        <dbReference type="PROSITE" id="PS50025"/>
    </source>
</evidence>
<keyword evidence="4" id="KW-1185">Reference proteome</keyword>
<protein>
    <recommendedName>
        <fullName evidence="2">Laminin G domain-containing protein</fullName>
    </recommendedName>
</protein>
<dbReference type="InterPro" id="IPR001791">
    <property type="entry name" value="Laminin_G"/>
</dbReference>
<dbReference type="AlphaFoldDB" id="A0AAV2JJ61"/>
<dbReference type="PROSITE" id="PS50025">
    <property type="entry name" value="LAM_G_DOMAIN"/>
    <property type="match status" value="1"/>
</dbReference>
<dbReference type="SUPFAM" id="SSF49899">
    <property type="entry name" value="Concanavalin A-like lectins/glucanases"/>
    <property type="match status" value="1"/>
</dbReference>
<proteinExistence type="predicted"/>
<dbReference type="CDD" id="cd00110">
    <property type="entry name" value="LamG"/>
    <property type="match status" value="1"/>
</dbReference>